<feature type="region of interest" description="Disordered" evidence="1">
    <location>
        <begin position="76"/>
        <end position="101"/>
    </location>
</feature>
<dbReference type="AlphaFoldDB" id="A0A4U0XZU3"/>
<evidence type="ECO:0000256" key="1">
    <source>
        <dbReference type="SAM" id="MobiDB-lite"/>
    </source>
</evidence>
<evidence type="ECO:0000313" key="3">
    <source>
        <dbReference type="Proteomes" id="UP000308768"/>
    </source>
</evidence>
<proteinExistence type="predicted"/>
<name>A0A4U0XZU3_9PEZI</name>
<feature type="compositionally biased region" description="Low complexity" evidence="1">
    <location>
        <begin position="90"/>
        <end position="101"/>
    </location>
</feature>
<evidence type="ECO:0000313" key="2">
    <source>
        <dbReference type="EMBL" id="TKA80735.1"/>
    </source>
</evidence>
<reference evidence="2 3" key="1">
    <citation type="submission" date="2017-03" db="EMBL/GenBank/DDBJ databases">
        <title>Genomes of endolithic fungi from Antarctica.</title>
        <authorList>
            <person name="Coleine C."/>
            <person name="Masonjones S."/>
            <person name="Stajich J.E."/>
        </authorList>
    </citation>
    <scope>NUCLEOTIDE SEQUENCE [LARGE SCALE GENOMIC DNA]</scope>
    <source>
        <strain evidence="2 3">CCFEE 5187</strain>
    </source>
</reference>
<comment type="caution">
    <text evidence="2">The sequence shown here is derived from an EMBL/GenBank/DDBJ whole genome shotgun (WGS) entry which is preliminary data.</text>
</comment>
<protein>
    <submittedName>
        <fullName evidence="2">Uncharacterized protein</fullName>
    </submittedName>
</protein>
<gene>
    <name evidence="2" type="ORF">B0A49_01152</name>
</gene>
<accession>A0A4U0XZU3</accession>
<sequence length="157" mass="17204">MSSPEITQQTHLAPGKEIHIVEVLRYMRSTFDNEVVLDAVPLEAAGNSGAWHAWRSHRARVPESFDSAAFVLASKESSVDDDSSGAGTPARQQLGGARGAAQWNWEGVWEERVKKGVSSSISEPVLYGHASGSDDLIRFAELDSEMLEKIAKWNHSE</sequence>
<organism evidence="2 3">
    <name type="scientific">Cryomyces minteri</name>
    <dbReference type="NCBI Taxonomy" id="331657"/>
    <lineage>
        <taxon>Eukaryota</taxon>
        <taxon>Fungi</taxon>
        <taxon>Dikarya</taxon>
        <taxon>Ascomycota</taxon>
        <taxon>Pezizomycotina</taxon>
        <taxon>Dothideomycetes</taxon>
        <taxon>Dothideomycetes incertae sedis</taxon>
        <taxon>Cryomyces</taxon>
    </lineage>
</organism>
<keyword evidence="3" id="KW-1185">Reference proteome</keyword>
<dbReference type="STRING" id="331657.A0A4U0XZU3"/>
<dbReference type="EMBL" id="NAJN01000048">
    <property type="protein sequence ID" value="TKA80735.1"/>
    <property type="molecule type" value="Genomic_DNA"/>
</dbReference>
<dbReference type="OrthoDB" id="5596422at2759"/>
<dbReference type="Proteomes" id="UP000308768">
    <property type="component" value="Unassembled WGS sequence"/>
</dbReference>